<reference evidence="2" key="1">
    <citation type="journal article" date="2014" name="Int. J. Syst. Evol. Microbiol.">
        <title>Complete genome sequence of Corynebacterium casei LMG S-19264T (=DSM 44701T), isolated from a smear-ripened cheese.</title>
        <authorList>
            <consortium name="US DOE Joint Genome Institute (JGI-PGF)"/>
            <person name="Walter F."/>
            <person name="Albersmeier A."/>
            <person name="Kalinowski J."/>
            <person name="Ruckert C."/>
        </authorList>
    </citation>
    <scope>NUCLEOTIDE SEQUENCE</scope>
    <source>
        <strain evidence="2">JCM 5069</strain>
    </source>
</reference>
<keyword evidence="3" id="KW-1185">Reference proteome</keyword>
<dbReference type="SUPFAM" id="SSF56801">
    <property type="entry name" value="Acetyl-CoA synthetase-like"/>
    <property type="match status" value="1"/>
</dbReference>
<dbReference type="RefSeq" id="WP_189933525.1">
    <property type="nucleotide sequence ID" value="NZ_BNCD01000010.1"/>
</dbReference>
<reference evidence="2" key="2">
    <citation type="submission" date="2020-09" db="EMBL/GenBank/DDBJ databases">
        <authorList>
            <person name="Sun Q."/>
            <person name="Ohkuma M."/>
        </authorList>
    </citation>
    <scope>NUCLEOTIDE SEQUENCE</scope>
    <source>
        <strain evidence="2">JCM 5069</strain>
    </source>
</reference>
<dbReference type="InterPro" id="IPR000873">
    <property type="entry name" value="AMP-dep_synth/lig_dom"/>
</dbReference>
<protein>
    <recommendedName>
        <fullName evidence="1">AMP-dependent synthetase/ligase domain-containing protein</fullName>
    </recommendedName>
</protein>
<dbReference type="InterPro" id="IPR042099">
    <property type="entry name" value="ANL_N_sf"/>
</dbReference>
<sequence>MRCPSGSALRPITDDDVRRTVGLHFDPRHGTPYWLERDRRLGTNALEKVRTLQDAVAVLGLKDGPDQMHFEEASRRTPLENFVPRSVLDKGGPLWAAQTGGTTGPAKHGTWGARYWADILDFSDEFLDLHGVPRNCNWLFVGPMGPHTTGRLVVAFAERRGGMCFSVDLDPRIVKIFGEEGMTAAYDRYVQHIWDQVAEVTRAQDIGVLFCTSRLLDMLPERLGTEALPGVRAIVHAGTTMEPETHRQLREDFFPGVPVVGMYGTSTTGISWQKPFEAEDDHRVVYVPCQPHVALDVVDESTGTEVPFGEEGRVRVWRLTDDALVPGFWERDRARRVQPYGVAAERYPWPWLGDPYSPEFTEGHRVEGVY</sequence>
<dbReference type="Proteomes" id="UP000603708">
    <property type="component" value="Unassembled WGS sequence"/>
</dbReference>
<evidence type="ECO:0000313" key="2">
    <source>
        <dbReference type="EMBL" id="GHH81130.1"/>
    </source>
</evidence>
<organism evidence="2 3">
    <name type="scientific">Streptomyces sulfonofaciens</name>
    <dbReference type="NCBI Taxonomy" id="68272"/>
    <lineage>
        <taxon>Bacteria</taxon>
        <taxon>Bacillati</taxon>
        <taxon>Actinomycetota</taxon>
        <taxon>Actinomycetes</taxon>
        <taxon>Kitasatosporales</taxon>
        <taxon>Streptomycetaceae</taxon>
        <taxon>Streptomyces</taxon>
    </lineage>
</organism>
<evidence type="ECO:0000313" key="3">
    <source>
        <dbReference type="Proteomes" id="UP000603708"/>
    </source>
</evidence>
<comment type="caution">
    <text evidence="2">The sequence shown here is derived from an EMBL/GenBank/DDBJ whole genome shotgun (WGS) entry which is preliminary data.</text>
</comment>
<dbReference type="Pfam" id="PF00501">
    <property type="entry name" value="AMP-binding"/>
    <property type="match status" value="1"/>
</dbReference>
<gene>
    <name evidence="2" type="ORF">GCM10018793_37920</name>
</gene>
<dbReference type="AlphaFoldDB" id="A0A919L193"/>
<proteinExistence type="predicted"/>
<evidence type="ECO:0000259" key="1">
    <source>
        <dbReference type="Pfam" id="PF00501"/>
    </source>
</evidence>
<feature type="domain" description="AMP-dependent synthetase/ligase" evidence="1">
    <location>
        <begin position="196"/>
        <end position="316"/>
    </location>
</feature>
<accession>A0A919L193</accession>
<dbReference type="EMBL" id="BNCD01000010">
    <property type="protein sequence ID" value="GHH81130.1"/>
    <property type="molecule type" value="Genomic_DNA"/>
</dbReference>
<dbReference type="Gene3D" id="3.40.50.12780">
    <property type="entry name" value="N-terminal domain of ligase-like"/>
    <property type="match status" value="1"/>
</dbReference>
<name>A0A919L193_9ACTN</name>